<feature type="domain" description="Guanylate cyclase" evidence="1">
    <location>
        <begin position="213"/>
        <end position="332"/>
    </location>
</feature>
<dbReference type="PROSITE" id="PS50125">
    <property type="entry name" value="GUANYLATE_CYCLASE_2"/>
    <property type="match status" value="1"/>
</dbReference>
<organism evidence="2 3">
    <name type="scientific">Jiella pelagia</name>
    <dbReference type="NCBI Taxonomy" id="2986949"/>
    <lineage>
        <taxon>Bacteria</taxon>
        <taxon>Pseudomonadati</taxon>
        <taxon>Pseudomonadota</taxon>
        <taxon>Alphaproteobacteria</taxon>
        <taxon>Hyphomicrobiales</taxon>
        <taxon>Aurantimonadaceae</taxon>
        <taxon>Jiella</taxon>
    </lineage>
</organism>
<evidence type="ECO:0000313" key="3">
    <source>
        <dbReference type="Proteomes" id="UP001164020"/>
    </source>
</evidence>
<dbReference type="RefSeq" id="WP_268880083.1">
    <property type="nucleotide sequence ID" value="NZ_CP114029.1"/>
</dbReference>
<dbReference type="CDD" id="cd07302">
    <property type="entry name" value="CHD"/>
    <property type="match status" value="1"/>
</dbReference>
<protein>
    <submittedName>
        <fullName evidence="2">Adenylate/guanylate cyclase domain-containing protein</fullName>
    </submittedName>
</protein>
<reference evidence="2" key="1">
    <citation type="submission" date="2022-12" db="EMBL/GenBank/DDBJ databases">
        <title>Jiella pelagia sp. nov., isolated from phosphonate enriched culture of Northwest Pacific surface seawater.</title>
        <authorList>
            <person name="Shin D.Y."/>
            <person name="Hwang C.Y."/>
        </authorList>
    </citation>
    <scope>NUCLEOTIDE SEQUENCE</scope>
    <source>
        <strain evidence="2">HL-NP1</strain>
    </source>
</reference>
<keyword evidence="3" id="KW-1185">Reference proteome</keyword>
<gene>
    <name evidence="2" type="ORF">OH818_19305</name>
</gene>
<evidence type="ECO:0000259" key="1">
    <source>
        <dbReference type="PROSITE" id="PS50125"/>
    </source>
</evidence>
<evidence type="ECO:0000313" key="2">
    <source>
        <dbReference type="EMBL" id="WAP67623.1"/>
    </source>
</evidence>
<accession>A0ABY7BVG0</accession>
<dbReference type="SUPFAM" id="SSF55073">
    <property type="entry name" value="Nucleotide cyclase"/>
    <property type="match status" value="1"/>
</dbReference>
<name>A0ABY7BVG0_9HYPH</name>
<sequence>MSCEGAIILCAAPYGADAVSDPCPPGPKDTRLREAIRAELESHGASVGYCCPSAGPGMIFAEEILRRGGELHLVLPCLPDDFVEQHVAPAGGDWTARFDGVRAGAARVEVSCEERLSGDETVLRFNNQILQGMARLHAERLCARARLMAVWSPGAPGVPGSPADFIDQWPELEHLSLVDLDELGSSVRTAPGDGLDDGFGALSMGVSPLVVRAIFFADLATYSTIRDEEVPLLWDFLAEVQHLVEQSAKAPILINSWGDAVHAAAETAMDLAGYATALVDSTARLDIAGFGLEKRPRFRVALHAGPVYVGLHPLTGRSMVFGHHVNRAARIEAIAEPGEIFASQHFVALLKAEMDARLHEALQQGEVYEAAYGVEHLGTMELPKNFGREAIYRIRPAPAGHDAGPGA</sequence>
<dbReference type="EMBL" id="CP114029">
    <property type="protein sequence ID" value="WAP67623.1"/>
    <property type="molecule type" value="Genomic_DNA"/>
</dbReference>
<dbReference type="InterPro" id="IPR029787">
    <property type="entry name" value="Nucleotide_cyclase"/>
</dbReference>
<dbReference type="Proteomes" id="UP001164020">
    <property type="component" value="Chromosome"/>
</dbReference>
<proteinExistence type="predicted"/>
<dbReference type="Pfam" id="PF00211">
    <property type="entry name" value="Guanylate_cyc"/>
    <property type="match status" value="1"/>
</dbReference>
<dbReference type="Gene3D" id="3.30.70.1230">
    <property type="entry name" value="Nucleotide cyclase"/>
    <property type="match status" value="1"/>
</dbReference>
<dbReference type="InterPro" id="IPR001054">
    <property type="entry name" value="A/G_cyclase"/>
</dbReference>